<keyword evidence="1" id="KW-0472">Membrane</keyword>
<dbReference type="AlphaFoldDB" id="A0A8R1XTH0"/>
<keyword evidence="3" id="KW-1185">Reference proteome</keyword>
<reference evidence="3" key="1">
    <citation type="submission" date="2013-10" db="EMBL/GenBank/DDBJ databases">
        <title>Genome sequencing of Onchocerca volvulus.</title>
        <authorList>
            <person name="Cotton J."/>
            <person name="Tsai J."/>
            <person name="Stanley E."/>
            <person name="Tracey A."/>
            <person name="Holroyd N."/>
            <person name="Lustigman S."/>
            <person name="Berriman M."/>
        </authorList>
    </citation>
    <scope>NUCLEOTIDE SEQUENCE</scope>
</reference>
<evidence type="ECO:0000256" key="1">
    <source>
        <dbReference type="SAM" id="Phobius"/>
    </source>
</evidence>
<sequence>MTCHLYMFYLYMLSLLIITLAKMNKSVTGDVARKEIKVPKPVNISGTMFCNYVRAYAVLVSIAEEVSYKVESEIKRGKLRISSYTLSDRDGFFEVIGRRYVKKDPLLLNITHHCLPDRKRKRYRNCFTNIMYKIRSDPRNMNYDVGDILLDRLEFQSEVKCRDWPYEYPQFVKKYIAKHPT</sequence>
<keyword evidence="1" id="KW-0812">Transmembrane</keyword>
<feature type="transmembrane region" description="Helical" evidence="1">
    <location>
        <begin position="6"/>
        <end position="24"/>
    </location>
</feature>
<evidence type="ECO:0000313" key="2">
    <source>
        <dbReference type="EnsemblMetazoa" id="OVOC3338.1"/>
    </source>
</evidence>
<organism evidence="2 3">
    <name type="scientific">Onchocerca volvulus</name>
    <dbReference type="NCBI Taxonomy" id="6282"/>
    <lineage>
        <taxon>Eukaryota</taxon>
        <taxon>Metazoa</taxon>
        <taxon>Ecdysozoa</taxon>
        <taxon>Nematoda</taxon>
        <taxon>Chromadorea</taxon>
        <taxon>Rhabditida</taxon>
        <taxon>Spirurina</taxon>
        <taxon>Spiruromorpha</taxon>
        <taxon>Filarioidea</taxon>
        <taxon>Onchocercidae</taxon>
        <taxon>Onchocerca</taxon>
    </lineage>
</organism>
<dbReference type="Proteomes" id="UP000024404">
    <property type="component" value="Unassembled WGS sequence"/>
</dbReference>
<dbReference type="EMBL" id="CMVM020000091">
    <property type="status" value="NOT_ANNOTATED_CDS"/>
    <property type="molecule type" value="Genomic_DNA"/>
</dbReference>
<reference evidence="2" key="2">
    <citation type="submission" date="2022-06" db="UniProtKB">
        <authorList>
            <consortium name="EnsemblMetazoa"/>
        </authorList>
    </citation>
    <scope>IDENTIFICATION</scope>
</reference>
<keyword evidence="1" id="KW-1133">Transmembrane helix</keyword>
<dbReference type="EnsemblMetazoa" id="OVOC3338.1">
    <property type="protein sequence ID" value="OVOC3338.1"/>
    <property type="gene ID" value="WBGene00240147"/>
</dbReference>
<evidence type="ECO:0000313" key="3">
    <source>
        <dbReference type="Proteomes" id="UP000024404"/>
    </source>
</evidence>
<accession>A0A8R1XTH0</accession>
<dbReference type="InterPro" id="IPR038479">
    <property type="entry name" value="Transthyretin-like_sf"/>
</dbReference>
<dbReference type="Gene3D" id="2.60.40.3330">
    <property type="match status" value="1"/>
</dbReference>
<dbReference type="OMA" id="MYKIRSD"/>
<protein>
    <submittedName>
        <fullName evidence="2">Uncharacterized protein</fullName>
    </submittedName>
</protein>
<proteinExistence type="predicted"/>
<name>A0A8R1XTH0_ONCVO</name>